<evidence type="ECO:0000313" key="2">
    <source>
        <dbReference type="EMBL" id="CZR67046.1"/>
    </source>
</evidence>
<feature type="compositionally biased region" description="Basic and acidic residues" evidence="1">
    <location>
        <begin position="118"/>
        <end position="134"/>
    </location>
</feature>
<proteinExistence type="predicted"/>
<dbReference type="STRING" id="576137.A0A1L7XPS9"/>
<feature type="compositionally biased region" description="Low complexity" evidence="1">
    <location>
        <begin position="72"/>
        <end position="84"/>
    </location>
</feature>
<organism evidence="2 3">
    <name type="scientific">Phialocephala subalpina</name>
    <dbReference type="NCBI Taxonomy" id="576137"/>
    <lineage>
        <taxon>Eukaryota</taxon>
        <taxon>Fungi</taxon>
        <taxon>Dikarya</taxon>
        <taxon>Ascomycota</taxon>
        <taxon>Pezizomycotina</taxon>
        <taxon>Leotiomycetes</taxon>
        <taxon>Helotiales</taxon>
        <taxon>Mollisiaceae</taxon>
        <taxon>Phialocephala</taxon>
        <taxon>Phialocephala fortinii species complex</taxon>
    </lineage>
</organism>
<keyword evidence="3" id="KW-1185">Reference proteome</keyword>
<sequence length="355" mass="38072">MAQLRQLNTPAARIRPLSADLKFLPQAKESSMLYSMLPSAVKSRLPRLPSIRRSVSMYGLASRRKSADERPSTGSSTSSGTRTPDGGAGFGAMVLADQELGMTDYYTVESVGTSDDEGNSKGPKDAQRQERRVELSEGVSGIGWKFANQGLSLLSLAVDESSTISRDPSFGNASFARQVYIHSLTYLLRALPTDLSVEEQLSIRGALPDGVVKPLHLAAYTSRNSPDGSQEPSLLHRTLASTIIQLFILVQFILPYLKYLLSAAYAYDREHKISEKVVAQGIETVDALGKTGLNLSGAIYGMGDGKVGQVITETAAWIVEGVTGGIHEGVGEGMVILGAVPARRSQAPSSSLKRR</sequence>
<gene>
    <name evidence="2" type="ORF">PAC_16945</name>
</gene>
<dbReference type="Proteomes" id="UP000184330">
    <property type="component" value="Unassembled WGS sequence"/>
</dbReference>
<accession>A0A1L7XPS9</accession>
<evidence type="ECO:0000256" key="1">
    <source>
        <dbReference type="SAM" id="MobiDB-lite"/>
    </source>
</evidence>
<feature type="region of interest" description="Disordered" evidence="1">
    <location>
        <begin position="110"/>
        <end position="134"/>
    </location>
</feature>
<dbReference type="EMBL" id="FJOG01000041">
    <property type="protein sequence ID" value="CZR67046.1"/>
    <property type="molecule type" value="Genomic_DNA"/>
</dbReference>
<feature type="region of interest" description="Disordered" evidence="1">
    <location>
        <begin position="59"/>
        <end position="90"/>
    </location>
</feature>
<reference evidence="2 3" key="1">
    <citation type="submission" date="2016-03" db="EMBL/GenBank/DDBJ databases">
        <authorList>
            <person name="Ploux O."/>
        </authorList>
    </citation>
    <scope>NUCLEOTIDE SEQUENCE [LARGE SCALE GENOMIC DNA]</scope>
    <source>
        <strain evidence="2 3">UAMH 11012</strain>
    </source>
</reference>
<dbReference type="AlphaFoldDB" id="A0A1L7XPS9"/>
<evidence type="ECO:0000313" key="3">
    <source>
        <dbReference type="Proteomes" id="UP000184330"/>
    </source>
</evidence>
<protein>
    <submittedName>
        <fullName evidence="2">Uncharacterized protein</fullName>
    </submittedName>
</protein>
<dbReference type="OrthoDB" id="190201at2759"/>
<name>A0A1L7XPS9_9HELO</name>